<dbReference type="Proteomes" id="UP000019484">
    <property type="component" value="Unassembled WGS sequence"/>
</dbReference>
<keyword evidence="4 6" id="KW-0472">Membrane</keyword>
<keyword evidence="2 6" id="KW-0812">Transmembrane</keyword>
<proteinExistence type="predicted"/>
<dbReference type="HOGENOM" id="CLU_008455_13_6_1"/>
<dbReference type="GO" id="GO:0005886">
    <property type="term" value="C:plasma membrane"/>
    <property type="evidence" value="ECO:0007669"/>
    <property type="project" value="TreeGrafter"/>
</dbReference>
<accession>W9Z244</accession>
<dbReference type="Gene3D" id="1.20.1250.20">
    <property type="entry name" value="MFS general substrate transporter like domains"/>
    <property type="match status" value="1"/>
</dbReference>
<organism evidence="8 9">
    <name type="scientific">Capronia coronata CBS 617.96</name>
    <dbReference type="NCBI Taxonomy" id="1182541"/>
    <lineage>
        <taxon>Eukaryota</taxon>
        <taxon>Fungi</taxon>
        <taxon>Dikarya</taxon>
        <taxon>Ascomycota</taxon>
        <taxon>Pezizomycotina</taxon>
        <taxon>Eurotiomycetes</taxon>
        <taxon>Chaetothyriomycetidae</taxon>
        <taxon>Chaetothyriales</taxon>
        <taxon>Herpotrichiellaceae</taxon>
        <taxon>Capronia</taxon>
    </lineage>
</organism>
<evidence type="ECO:0000313" key="8">
    <source>
        <dbReference type="EMBL" id="EXJ88579.1"/>
    </source>
</evidence>
<dbReference type="InterPro" id="IPR036259">
    <property type="entry name" value="MFS_trans_sf"/>
</dbReference>
<dbReference type="STRING" id="1182541.W9Z244"/>
<evidence type="ECO:0000259" key="7">
    <source>
        <dbReference type="PROSITE" id="PS50850"/>
    </source>
</evidence>
<feature type="transmembrane region" description="Helical" evidence="6">
    <location>
        <begin position="102"/>
        <end position="121"/>
    </location>
</feature>
<feature type="transmembrane region" description="Helical" evidence="6">
    <location>
        <begin position="223"/>
        <end position="243"/>
    </location>
</feature>
<protein>
    <recommendedName>
        <fullName evidence="7">Major facilitator superfamily (MFS) profile domain-containing protein</fullName>
    </recommendedName>
</protein>
<feature type="transmembrane region" description="Helical" evidence="6">
    <location>
        <begin position="133"/>
        <end position="151"/>
    </location>
</feature>
<feature type="transmembrane region" description="Helical" evidence="6">
    <location>
        <begin position="402"/>
        <end position="428"/>
    </location>
</feature>
<feature type="domain" description="Major facilitator superfamily (MFS) profile" evidence="7">
    <location>
        <begin position="67"/>
        <end position="507"/>
    </location>
</feature>
<keyword evidence="3 6" id="KW-1133">Transmembrane helix</keyword>
<dbReference type="AlphaFoldDB" id="W9Z244"/>
<feature type="transmembrane region" description="Helical" evidence="6">
    <location>
        <begin position="163"/>
        <end position="185"/>
    </location>
</feature>
<feature type="transmembrane region" description="Helical" evidence="6">
    <location>
        <begin position="333"/>
        <end position="354"/>
    </location>
</feature>
<dbReference type="InterPro" id="IPR020846">
    <property type="entry name" value="MFS_dom"/>
</dbReference>
<name>W9Z244_9EURO</name>
<keyword evidence="9" id="KW-1185">Reference proteome</keyword>
<evidence type="ECO:0000256" key="2">
    <source>
        <dbReference type="ARBA" id="ARBA00022692"/>
    </source>
</evidence>
<evidence type="ECO:0000256" key="6">
    <source>
        <dbReference type="SAM" id="Phobius"/>
    </source>
</evidence>
<comment type="subcellular location">
    <subcellularLocation>
        <location evidence="1">Membrane</location>
        <topology evidence="1">Multi-pass membrane protein</topology>
    </subcellularLocation>
</comment>
<feature type="transmembrane region" description="Helical" evidence="6">
    <location>
        <begin position="197"/>
        <end position="217"/>
    </location>
</feature>
<evidence type="ECO:0000313" key="9">
    <source>
        <dbReference type="Proteomes" id="UP000019484"/>
    </source>
</evidence>
<evidence type="ECO:0000256" key="4">
    <source>
        <dbReference type="ARBA" id="ARBA00023136"/>
    </source>
</evidence>
<evidence type="ECO:0000256" key="3">
    <source>
        <dbReference type="ARBA" id="ARBA00022989"/>
    </source>
</evidence>
<reference evidence="8 9" key="1">
    <citation type="submission" date="2013-03" db="EMBL/GenBank/DDBJ databases">
        <title>The Genome Sequence of Capronia coronata CBS 617.96.</title>
        <authorList>
            <consortium name="The Broad Institute Genomics Platform"/>
            <person name="Cuomo C."/>
            <person name="de Hoog S."/>
            <person name="Gorbushina A."/>
            <person name="Walker B."/>
            <person name="Young S.K."/>
            <person name="Zeng Q."/>
            <person name="Gargeya S."/>
            <person name="Fitzgerald M."/>
            <person name="Haas B."/>
            <person name="Abouelleil A."/>
            <person name="Allen A.W."/>
            <person name="Alvarado L."/>
            <person name="Arachchi H.M."/>
            <person name="Berlin A.M."/>
            <person name="Chapman S.B."/>
            <person name="Gainer-Dewar J."/>
            <person name="Goldberg J."/>
            <person name="Griggs A."/>
            <person name="Gujja S."/>
            <person name="Hansen M."/>
            <person name="Howarth C."/>
            <person name="Imamovic A."/>
            <person name="Ireland A."/>
            <person name="Larimer J."/>
            <person name="McCowan C."/>
            <person name="Murphy C."/>
            <person name="Pearson M."/>
            <person name="Poon T.W."/>
            <person name="Priest M."/>
            <person name="Roberts A."/>
            <person name="Saif S."/>
            <person name="Shea T."/>
            <person name="Sisk P."/>
            <person name="Sykes S."/>
            <person name="Wortman J."/>
            <person name="Nusbaum C."/>
            <person name="Birren B."/>
        </authorList>
    </citation>
    <scope>NUCLEOTIDE SEQUENCE [LARGE SCALE GENOMIC DNA]</scope>
    <source>
        <strain evidence="8 9">CBS 617.96</strain>
    </source>
</reference>
<dbReference type="SUPFAM" id="SSF103473">
    <property type="entry name" value="MFS general substrate transporter"/>
    <property type="match status" value="1"/>
</dbReference>
<feature type="transmembrane region" description="Helical" evidence="6">
    <location>
        <begin position="375"/>
        <end position="396"/>
    </location>
</feature>
<feature type="region of interest" description="Disordered" evidence="5">
    <location>
        <begin position="1"/>
        <end position="30"/>
    </location>
</feature>
<dbReference type="PROSITE" id="PS50850">
    <property type="entry name" value="MFS"/>
    <property type="match status" value="1"/>
</dbReference>
<dbReference type="EMBL" id="AMWN01000004">
    <property type="protein sequence ID" value="EXJ88579.1"/>
    <property type="molecule type" value="Genomic_DNA"/>
</dbReference>
<dbReference type="eggNOG" id="KOG0255">
    <property type="taxonomic scope" value="Eukaryota"/>
</dbReference>
<evidence type="ECO:0000256" key="1">
    <source>
        <dbReference type="ARBA" id="ARBA00004141"/>
    </source>
</evidence>
<dbReference type="InterPro" id="IPR011701">
    <property type="entry name" value="MFS"/>
</dbReference>
<gene>
    <name evidence="8" type="ORF">A1O1_05509</name>
</gene>
<comment type="caution">
    <text evidence="8">The sequence shown here is derived from an EMBL/GenBank/DDBJ whole genome shotgun (WGS) entry which is preliminary data.</text>
</comment>
<dbReference type="Pfam" id="PF07690">
    <property type="entry name" value="MFS_1"/>
    <property type="match status" value="1"/>
</dbReference>
<dbReference type="OrthoDB" id="2585655at2759"/>
<dbReference type="PANTHER" id="PTHR23502">
    <property type="entry name" value="MAJOR FACILITATOR SUPERFAMILY"/>
    <property type="match status" value="1"/>
</dbReference>
<dbReference type="GO" id="GO:0022857">
    <property type="term" value="F:transmembrane transporter activity"/>
    <property type="evidence" value="ECO:0007669"/>
    <property type="project" value="InterPro"/>
</dbReference>
<evidence type="ECO:0000256" key="5">
    <source>
        <dbReference type="SAM" id="MobiDB-lite"/>
    </source>
</evidence>
<dbReference type="RefSeq" id="XP_007724585.1">
    <property type="nucleotide sequence ID" value="XM_007726395.1"/>
</dbReference>
<feature type="transmembrane region" description="Helical" evidence="6">
    <location>
        <begin position="67"/>
        <end position="90"/>
    </location>
</feature>
<feature type="transmembrane region" description="Helical" evidence="6">
    <location>
        <begin position="471"/>
        <end position="493"/>
    </location>
</feature>
<dbReference type="GeneID" id="19160384"/>
<sequence length="507" mass="55278">MASSEKAAIADTTKSASVSDQVDKGDVEQTTADVNLKRTKDGILLVPQPTDDPEEPLNWSFAKKHGALVVLALGSFFVKFTATILAPGAHSLAKQFHVTAKRAVYIASASSIMPAVAPFFWIPMSHRYGRRPMLMAGSTMAIVFALIIARADTYAQALVCRLFMAFGASSAICIGPAAISDMFFLHEKGTRMGFNTILLITAPYLGGVVGGSIMYNPNLGWRWTMYIAAILLAGLLICQFLFVPETIFDRALAKPVHEKPPPTIAARLGFRRPTATRNENWGHTFTRPFAMFAYPAVVLPSFWFSVTAMTEVANTAGFPLNFGPGSRWHFNTQEIGFCSFSGFIGAIVGEFFAGPLCDLVAKRHLNKGTAWKPEYLLPLTISGLITVPAGLLLYGFELQWPTGWAAALTGVAIFTAGQEILMTVLMTYMTDCYPGSASEVSIVFQCLLNAMAYHPPFYVPQWIAEPGGAKVPYIVFAVLPVVFFPLTIGVLMWKGPQLRARGPWFTI</sequence>
<dbReference type="PANTHER" id="PTHR23502:SF181">
    <property type="entry name" value="MAJOR FACILITATOR SUPERFAMILY (MFS) PROFILE DOMAIN-CONTAINING PROTEIN"/>
    <property type="match status" value="1"/>
</dbReference>